<organism evidence="3">
    <name type="scientific">Arabidopsis lyrata subsp. lyrata</name>
    <name type="common">Lyre-leaved rock-cress</name>
    <dbReference type="NCBI Taxonomy" id="81972"/>
    <lineage>
        <taxon>Eukaryota</taxon>
        <taxon>Viridiplantae</taxon>
        <taxon>Streptophyta</taxon>
        <taxon>Embryophyta</taxon>
        <taxon>Tracheophyta</taxon>
        <taxon>Spermatophyta</taxon>
        <taxon>Magnoliopsida</taxon>
        <taxon>eudicotyledons</taxon>
        <taxon>Gunneridae</taxon>
        <taxon>Pentapetalae</taxon>
        <taxon>rosids</taxon>
        <taxon>malvids</taxon>
        <taxon>Brassicales</taxon>
        <taxon>Brassicaceae</taxon>
        <taxon>Camelineae</taxon>
        <taxon>Arabidopsis</taxon>
    </lineage>
</organism>
<evidence type="ECO:0000256" key="1">
    <source>
        <dbReference type="SAM" id="MobiDB-lite"/>
    </source>
</evidence>
<keyword evidence="3" id="KW-1185">Reference proteome</keyword>
<accession>D7KW42</accession>
<dbReference type="Proteomes" id="UP000008694">
    <property type="component" value="Unassembled WGS sequence"/>
</dbReference>
<dbReference type="Gramene" id="scaffold_200480.1">
    <property type="protein sequence ID" value="scaffold_200480.1"/>
    <property type="gene ID" value="scaffold_200480.1"/>
</dbReference>
<sequence length="75" mass="8237">MLSNRLSSFLDSFTSRESDSSKPFLKSFSSVPSSEIKQDAATSLNQDTRIPAIDITGFLGSGKICDRIRVYICTV</sequence>
<gene>
    <name evidence="2" type="ORF">ARALYDRAFT_893406</name>
</gene>
<feature type="region of interest" description="Disordered" evidence="1">
    <location>
        <begin position="1"/>
        <end position="28"/>
    </location>
</feature>
<dbReference type="HOGENOM" id="CLU_2674442_0_0_1"/>
<evidence type="ECO:0000313" key="2">
    <source>
        <dbReference type="EMBL" id="EFH64365.1"/>
    </source>
</evidence>
<proteinExistence type="predicted"/>
<feature type="compositionally biased region" description="Polar residues" evidence="1">
    <location>
        <begin position="1"/>
        <end position="13"/>
    </location>
</feature>
<dbReference type="AlphaFoldDB" id="D7KW42"/>
<dbReference type="EMBL" id="GL348714">
    <property type="protein sequence ID" value="EFH64365.1"/>
    <property type="molecule type" value="Genomic_DNA"/>
</dbReference>
<protein>
    <submittedName>
        <fullName evidence="2">Uncharacterized protein</fullName>
    </submittedName>
</protein>
<evidence type="ECO:0000313" key="3">
    <source>
        <dbReference type="Proteomes" id="UP000008694"/>
    </source>
</evidence>
<name>D7KW42_ARALL</name>
<reference evidence="3" key="1">
    <citation type="journal article" date="2011" name="Nat. Genet.">
        <title>The Arabidopsis lyrata genome sequence and the basis of rapid genome size change.</title>
        <authorList>
            <person name="Hu T.T."/>
            <person name="Pattyn P."/>
            <person name="Bakker E.G."/>
            <person name="Cao J."/>
            <person name="Cheng J.-F."/>
            <person name="Clark R.M."/>
            <person name="Fahlgren N."/>
            <person name="Fawcett J.A."/>
            <person name="Grimwood J."/>
            <person name="Gundlach H."/>
            <person name="Haberer G."/>
            <person name="Hollister J.D."/>
            <person name="Ossowski S."/>
            <person name="Ottilar R.P."/>
            <person name="Salamov A.A."/>
            <person name="Schneeberger K."/>
            <person name="Spannagl M."/>
            <person name="Wang X."/>
            <person name="Yang L."/>
            <person name="Nasrallah M.E."/>
            <person name="Bergelson J."/>
            <person name="Carrington J.C."/>
            <person name="Gaut B.S."/>
            <person name="Schmutz J."/>
            <person name="Mayer K.F.X."/>
            <person name="Van de Peer Y."/>
            <person name="Grigoriev I.V."/>
            <person name="Nordborg M."/>
            <person name="Weigel D."/>
            <person name="Guo Y.-L."/>
        </authorList>
    </citation>
    <scope>NUCLEOTIDE SEQUENCE [LARGE SCALE GENOMIC DNA]</scope>
    <source>
        <strain evidence="3">cv. MN47</strain>
    </source>
</reference>